<dbReference type="InterPro" id="IPR001466">
    <property type="entry name" value="Beta-lactam-related"/>
</dbReference>
<gene>
    <name evidence="5" type="ORF">METZ01_LOCUS269767</name>
</gene>
<name>A0A382K058_9ZZZZ</name>
<keyword evidence="2" id="KW-0378">Hydrolase</keyword>
<evidence type="ECO:0000259" key="4">
    <source>
        <dbReference type="Pfam" id="PF00144"/>
    </source>
</evidence>
<protein>
    <recommendedName>
        <fullName evidence="4">Beta-lactamase-related domain-containing protein</fullName>
    </recommendedName>
</protein>
<dbReference type="PANTHER" id="PTHR43283">
    <property type="entry name" value="BETA-LACTAMASE-RELATED"/>
    <property type="match status" value="1"/>
</dbReference>
<dbReference type="SUPFAM" id="SSF56601">
    <property type="entry name" value="beta-lactamase/transpeptidase-like"/>
    <property type="match status" value="1"/>
</dbReference>
<dbReference type="PANTHER" id="PTHR43283:SF17">
    <property type="entry name" value="(LOVD), PUTATIVE (AFU_ORTHOLOGUE AFUA_5G00920)-RELATED"/>
    <property type="match status" value="1"/>
</dbReference>
<proteinExistence type="inferred from homology"/>
<dbReference type="EMBL" id="UINC01077105">
    <property type="protein sequence ID" value="SVC16913.1"/>
    <property type="molecule type" value="Genomic_DNA"/>
</dbReference>
<evidence type="ECO:0000256" key="2">
    <source>
        <dbReference type="ARBA" id="ARBA00022801"/>
    </source>
</evidence>
<evidence type="ECO:0000313" key="5">
    <source>
        <dbReference type="EMBL" id="SVC16913.1"/>
    </source>
</evidence>
<evidence type="ECO:0000256" key="3">
    <source>
        <dbReference type="SAM" id="MobiDB-lite"/>
    </source>
</evidence>
<dbReference type="InterPro" id="IPR012338">
    <property type="entry name" value="Beta-lactam/transpept-like"/>
</dbReference>
<organism evidence="5">
    <name type="scientific">marine metagenome</name>
    <dbReference type="NCBI Taxonomy" id="408172"/>
    <lineage>
        <taxon>unclassified sequences</taxon>
        <taxon>metagenomes</taxon>
        <taxon>ecological metagenomes</taxon>
    </lineage>
</organism>
<comment type="similarity">
    <text evidence="1">Belongs to the class-A beta-lactamase family.</text>
</comment>
<evidence type="ECO:0000256" key="1">
    <source>
        <dbReference type="ARBA" id="ARBA00009009"/>
    </source>
</evidence>
<dbReference type="GO" id="GO:0016787">
    <property type="term" value="F:hydrolase activity"/>
    <property type="evidence" value="ECO:0007669"/>
    <property type="project" value="UniProtKB-KW"/>
</dbReference>
<reference evidence="5" key="1">
    <citation type="submission" date="2018-05" db="EMBL/GenBank/DDBJ databases">
        <authorList>
            <person name="Lanie J.A."/>
            <person name="Ng W.-L."/>
            <person name="Kazmierczak K.M."/>
            <person name="Andrzejewski T.M."/>
            <person name="Davidsen T.M."/>
            <person name="Wayne K.J."/>
            <person name="Tettelin H."/>
            <person name="Glass J.I."/>
            <person name="Rusch D."/>
            <person name="Podicherti R."/>
            <person name="Tsui H.-C.T."/>
            <person name="Winkler M.E."/>
        </authorList>
    </citation>
    <scope>NUCLEOTIDE SEQUENCE</scope>
</reference>
<feature type="non-terminal residue" evidence="5">
    <location>
        <position position="407"/>
    </location>
</feature>
<dbReference type="InterPro" id="IPR050789">
    <property type="entry name" value="Diverse_Enzym_Activities"/>
</dbReference>
<dbReference type="Gene3D" id="3.40.710.10">
    <property type="entry name" value="DD-peptidase/beta-lactamase superfamily"/>
    <property type="match status" value="1"/>
</dbReference>
<feature type="region of interest" description="Disordered" evidence="3">
    <location>
        <begin position="234"/>
        <end position="261"/>
    </location>
</feature>
<dbReference type="AlphaFoldDB" id="A0A382K058"/>
<feature type="domain" description="Beta-lactamase-related" evidence="4">
    <location>
        <begin position="31"/>
        <end position="392"/>
    </location>
</feature>
<accession>A0A382K058</accession>
<feature type="compositionally biased region" description="Basic and acidic residues" evidence="3">
    <location>
        <begin position="236"/>
        <end position="248"/>
    </location>
</feature>
<sequence>MKYLIVLTSVVVLGSSTFGATSSIEKAHGEVRRVMTDAMAKSDLPSVVAVGINSKGQRIEFTYGGLSWGKGKPVKTSSLFRIHSMTKIVTSIAAMQLVEQGKVQLDQDLSELLPEMARIPILTEEGKLVEPKKAITLRHLLTHTAGFGYPNATYKVHSNFDAAGWKYEDFPRQFESGTRFLYGTSTDWAGKLVEKVSGMTLEAYFKKKIFKPLGIKSTYYNVPEKAKKRIVSMGNRGEDGKSKLREIDGDTESPNRYPVGKTTKFSGGNGLFSTPSDYTEILQCMLNYGAYKGGRILKKETVEKMTENHIGDISLDPTGWHYDPATCCNFNGLMDKESKWGLAFMIDNTPKSYGRKAGAVLWGGYRNTYFYIDYKTGIAASIYSQHLPFNHPATISLFEKFSEVFYK</sequence>
<dbReference type="Pfam" id="PF00144">
    <property type="entry name" value="Beta-lactamase"/>
    <property type="match status" value="1"/>
</dbReference>